<dbReference type="SUPFAM" id="SSF54980">
    <property type="entry name" value="EF-G C-terminal domain-like"/>
    <property type="match status" value="2"/>
</dbReference>
<dbReference type="InterPro" id="IPR035649">
    <property type="entry name" value="EFG_V"/>
</dbReference>
<evidence type="ECO:0000256" key="3">
    <source>
        <dbReference type="ARBA" id="ARBA00022741"/>
    </source>
</evidence>
<evidence type="ECO:0000256" key="8">
    <source>
        <dbReference type="HAMAP-Rule" id="MF_00054"/>
    </source>
</evidence>
<dbReference type="InterPro" id="IPR014721">
    <property type="entry name" value="Ribsml_uS5_D2-typ_fold_subgr"/>
</dbReference>
<comment type="function">
    <text evidence="7 8">Catalyzes the GTP-dependent ribosomal translocation step during translation elongation. During this step, the ribosome changes from the pre-translocational (PRE) to the post-translocational (POST) state as the newly formed A-site-bound peptidyl-tRNA and P-site-bound deacylated tRNA move to the P and E sites, respectively. Catalyzes the coordinated movement of the two tRNA molecules, the mRNA and conformational changes in the ribosome.</text>
</comment>
<comment type="subcellular location">
    <subcellularLocation>
        <location evidence="8">Cytoplasm</location>
    </subcellularLocation>
</comment>
<name>A0A1G6E5K2_9GAMM</name>
<dbReference type="Pfam" id="PF00679">
    <property type="entry name" value="EFG_C"/>
    <property type="match status" value="1"/>
</dbReference>
<dbReference type="STRING" id="1159017.SAMN02927930_02076"/>
<dbReference type="FunFam" id="3.30.70.240:FF:000001">
    <property type="entry name" value="Elongation factor G"/>
    <property type="match status" value="1"/>
</dbReference>
<dbReference type="OrthoDB" id="9804431at2"/>
<dbReference type="GO" id="GO:0003924">
    <property type="term" value="F:GTPase activity"/>
    <property type="evidence" value="ECO:0007669"/>
    <property type="project" value="InterPro"/>
</dbReference>
<feature type="binding site" evidence="8">
    <location>
        <begin position="142"/>
        <end position="145"/>
    </location>
    <ligand>
        <name>GTP</name>
        <dbReference type="ChEBI" id="CHEBI:37565"/>
    </ligand>
</feature>
<dbReference type="InterPro" id="IPR000795">
    <property type="entry name" value="T_Tr_GTP-bd_dom"/>
</dbReference>
<evidence type="ECO:0000256" key="4">
    <source>
        <dbReference type="ARBA" id="ARBA00022768"/>
    </source>
</evidence>
<evidence type="ECO:0000256" key="7">
    <source>
        <dbReference type="ARBA" id="ARBA00024731"/>
    </source>
</evidence>
<dbReference type="SUPFAM" id="SSF54211">
    <property type="entry name" value="Ribosomal protein S5 domain 2-like"/>
    <property type="match status" value="1"/>
</dbReference>
<dbReference type="PROSITE" id="PS00301">
    <property type="entry name" value="G_TR_1"/>
    <property type="match status" value="1"/>
</dbReference>
<evidence type="ECO:0000256" key="1">
    <source>
        <dbReference type="ARBA" id="ARBA00005870"/>
    </source>
</evidence>
<dbReference type="HAMAP" id="MF_00054_B">
    <property type="entry name" value="EF_G_EF_2_B"/>
    <property type="match status" value="1"/>
</dbReference>
<feature type="binding site" evidence="8">
    <location>
        <begin position="88"/>
        <end position="92"/>
    </location>
    <ligand>
        <name>GTP</name>
        <dbReference type="ChEBI" id="CHEBI:37565"/>
    </ligand>
</feature>
<dbReference type="InterPro" id="IPR000640">
    <property type="entry name" value="EFG_V-like"/>
</dbReference>
<dbReference type="RefSeq" id="WP_092593975.1">
    <property type="nucleotide sequence ID" value="NZ_FMXN01000017.1"/>
</dbReference>
<dbReference type="GO" id="GO:0005737">
    <property type="term" value="C:cytoplasm"/>
    <property type="evidence" value="ECO:0007669"/>
    <property type="project" value="UniProtKB-SubCell"/>
</dbReference>
<dbReference type="Pfam" id="PF03764">
    <property type="entry name" value="EFG_IV"/>
    <property type="match status" value="1"/>
</dbReference>
<dbReference type="Gene3D" id="3.30.230.10">
    <property type="match status" value="1"/>
</dbReference>
<dbReference type="FunFam" id="3.40.50.300:FF:000029">
    <property type="entry name" value="Elongation factor G"/>
    <property type="match status" value="1"/>
</dbReference>
<dbReference type="SUPFAM" id="SSF50447">
    <property type="entry name" value="Translation proteins"/>
    <property type="match status" value="1"/>
</dbReference>
<dbReference type="PRINTS" id="PR00315">
    <property type="entry name" value="ELONGATNFCT"/>
</dbReference>
<keyword evidence="8" id="KW-0963">Cytoplasm</keyword>
<gene>
    <name evidence="8" type="primary">fusA</name>
    <name evidence="10" type="ORF">SAMN02927930_02076</name>
</gene>
<evidence type="ECO:0000256" key="6">
    <source>
        <dbReference type="ARBA" id="ARBA00023134"/>
    </source>
</evidence>
<sequence length="707" mass="77948">MARQTSIERYRNIGICAHVDAGKTTTTERVLFYTGLSHKIGETHDGTATTDWMAQEQERGITITSAAVTSFWRGMDAQFPEHRINIIDTPGHVDFTIEVERSLRVLDGAVVVLCASSGVQPQTETVWRQANKYEVPRLVFVNKMDRTGADFLRVVDQVKTRLAANPVPIHLNIGAEENFTGVVDLIKMKAINWNEADQGMTFTHEDIPAHLVEEAEELHANLVEAAAEANEELMNKYLEEGELTEAEIKAGLRERTLNNEIVLCLCGSAFKNKGVQAMLDAVVEFLPSPTEVKAIRGILEDNSEGVRKSSDDEPFSALAFKIATDPFVGTLTFLRVYSGVLSQGDTVYNPVKGKRERIGRMVQMHANDRKEIKEILAGDIAAAIGLKDVTTGDTLCDPSNIITLERMEFPEPVISVAVEPKTKADQEKMGVALGKLAAEDPSFRVNTDEETGQTIISGMGELHLDIIVDRMKREFKVECNVGKPQVAYRETIRKAVEVEGKFVRQSGGRGQFGHVWIRLEPMEFDANDDETPNYEFVNEIVGGVVPKEYVPAVDKGIQEQMDNGVLAGYPVLGVKATLFDGSYHDVDSSEMAFKIAGSMAFKKGALQANPALLEPIMKVEVVTPEDFMGDVVGDLNRRRGVIEGMEDAPGGLKEVRAQVPLSEMFGYATDLRSQTQGRASYAMEFLKYAEAPSNVAEQVIAARQTKD</sequence>
<dbReference type="PROSITE" id="PS51722">
    <property type="entry name" value="G_TR_2"/>
    <property type="match status" value="1"/>
</dbReference>
<dbReference type="NCBIfam" id="TIGR00231">
    <property type="entry name" value="small_GTP"/>
    <property type="match status" value="1"/>
</dbReference>
<dbReference type="FunFam" id="3.30.230.10:FF:000003">
    <property type="entry name" value="Elongation factor G"/>
    <property type="match status" value="1"/>
</dbReference>
<dbReference type="InterPro" id="IPR035647">
    <property type="entry name" value="EFG_III/V"/>
</dbReference>
<dbReference type="Pfam" id="PF03144">
    <property type="entry name" value="GTP_EFTU_D2"/>
    <property type="match status" value="1"/>
</dbReference>
<dbReference type="InterPro" id="IPR020568">
    <property type="entry name" value="Ribosomal_Su5_D2-typ_SF"/>
</dbReference>
<dbReference type="InterPro" id="IPR005225">
    <property type="entry name" value="Small_GTP-bd"/>
</dbReference>
<organism evidence="10 11">
    <name type="scientific">Pseudidiomarina indica</name>
    <dbReference type="NCBI Taxonomy" id="1159017"/>
    <lineage>
        <taxon>Bacteria</taxon>
        <taxon>Pseudomonadati</taxon>
        <taxon>Pseudomonadota</taxon>
        <taxon>Gammaproteobacteria</taxon>
        <taxon>Alteromonadales</taxon>
        <taxon>Idiomarinaceae</taxon>
        <taxon>Pseudidiomarina</taxon>
    </lineage>
</organism>
<evidence type="ECO:0000259" key="9">
    <source>
        <dbReference type="PROSITE" id="PS51722"/>
    </source>
</evidence>
<dbReference type="InterPro" id="IPR009022">
    <property type="entry name" value="EFG_III"/>
</dbReference>
<protein>
    <recommendedName>
        <fullName evidence="2 8">Elongation factor G</fullName>
        <shortName evidence="8">EF-G</shortName>
    </recommendedName>
</protein>
<dbReference type="CDD" id="cd03713">
    <property type="entry name" value="EFG_mtEFG_C"/>
    <property type="match status" value="1"/>
</dbReference>
<feature type="domain" description="Tr-type G" evidence="9">
    <location>
        <begin position="8"/>
        <end position="290"/>
    </location>
</feature>
<dbReference type="CDD" id="cd16262">
    <property type="entry name" value="EFG_III"/>
    <property type="match status" value="1"/>
</dbReference>
<keyword evidence="5 8" id="KW-0648">Protein biosynthesis</keyword>
<proteinExistence type="inferred from homology"/>
<evidence type="ECO:0000313" key="10">
    <source>
        <dbReference type="EMBL" id="SDB52652.1"/>
    </source>
</evidence>
<dbReference type="Pfam" id="PF00009">
    <property type="entry name" value="GTP_EFTU"/>
    <property type="match status" value="1"/>
</dbReference>
<keyword evidence="11" id="KW-1185">Reference proteome</keyword>
<dbReference type="InterPro" id="IPR004540">
    <property type="entry name" value="Transl_elong_EFG/EF2"/>
</dbReference>
<dbReference type="InterPro" id="IPR027417">
    <property type="entry name" value="P-loop_NTPase"/>
</dbReference>
<keyword evidence="3 8" id="KW-0547">Nucleotide-binding</keyword>
<comment type="similarity">
    <text evidence="1 8">Belongs to the TRAFAC class translation factor GTPase superfamily. Classic translation factor GTPase family. EF-G/EF-2 subfamily.</text>
</comment>
<dbReference type="SUPFAM" id="SSF52540">
    <property type="entry name" value="P-loop containing nucleoside triphosphate hydrolases"/>
    <property type="match status" value="1"/>
</dbReference>
<dbReference type="InterPro" id="IPR004161">
    <property type="entry name" value="EFTu-like_2"/>
</dbReference>
<dbReference type="NCBIfam" id="NF009381">
    <property type="entry name" value="PRK12740.1-5"/>
    <property type="match status" value="1"/>
</dbReference>
<dbReference type="Gene3D" id="3.30.70.870">
    <property type="entry name" value="Elongation Factor G (Translational Gtpase), domain 3"/>
    <property type="match status" value="1"/>
</dbReference>
<dbReference type="GO" id="GO:0032790">
    <property type="term" value="P:ribosome disassembly"/>
    <property type="evidence" value="ECO:0007669"/>
    <property type="project" value="TreeGrafter"/>
</dbReference>
<dbReference type="CDD" id="cd04088">
    <property type="entry name" value="EFG_mtEFG_II"/>
    <property type="match status" value="1"/>
</dbReference>
<reference evidence="11" key="1">
    <citation type="submission" date="2016-10" db="EMBL/GenBank/DDBJ databases">
        <authorList>
            <person name="Varghese N."/>
            <person name="Submissions S."/>
        </authorList>
    </citation>
    <scope>NUCLEOTIDE SEQUENCE [LARGE SCALE GENOMIC DNA]</scope>
    <source>
        <strain evidence="11">CGMCC 1.10824</strain>
    </source>
</reference>
<dbReference type="Gene3D" id="3.40.50.300">
    <property type="entry name" value="P-loop containing nucleotide triphosphate hydrolases"/>
    <property type="match status" value="1"/>
</dbReference>
<dbReference type="AlphaFoldDB" id="A0A1G6E5K2"/>
<dbReference type="NCBIfam" id="TIGR00484">
    <property type="entry name" value="EF-G"/>
    <property type="match status" value="1"/>
</dbReference>
<keyword evidence="4 8" id="KW-0251">Elongation factor</keyword>
<dbReference type="CDD" id="cd01434">
    <property type="entry name" value="EFG_mtEFG1_IV"/>
    <property type="match status" value="1"/>
</dbReference>
<dbReference type="InterPro" id="IPR031157">
    <property type="entry name" value="G_TR_CS"/>
</dbReference>
<feature type="binding site" evidence="8">
    <location>
        <begin position="17"/>
        <end position="24"/>
    </location>
    <ligand>
        <name>GTP</name>
        <dbReference type="ChEBI" id="CHEBI:37565"/>
    </ligand>
</feature>
<dbReference type="Proteomes" id="UP000199626">
    <property type="component" value="Unassembled WGS sequence"/>
</dbReference>
<dbReference type="InterPro" id="IPR041095">
    <property type="entry name" value="EFG_II"/>
</dbReference>
<dbReference type="FunFam" id="2.40.30.10:FF:000006">
    <property type="entry name" value="Elongation factor G"/>
    <property type="match status" value="1"/>
</dbReference>
<dbReference type="CDD" id="cd01886">
    <property type="entry name" value="EF-G"/>
    <property type="match status" value="1"/>
</dbReference>
<dbReference type="InterPro" id="IPR005517">
    <property type="entry name" value="Transl_elong_EFG/EF2_IV"/>
</dbReference>
<evidence type="ECO:0000256" key="2">
    <source>
        <dbReference type="ARBA" id="ARBA00017872"/>
    </source>
</evidence>
<evidence type="ECO:0000256" key="5">
    <source>
        <dbReference type="ARBA" id="ARBA00022917"/>
    </source>
</evidence>
<dbReference type="SMART" id="SM00889">
    <property type="entry name" value="EFG_IV"/>
    <property type="match status" value="1"/>
</dbReference>
<dbReference type="Pfam" id="PF14492">
    <property type="entry name" value="EFG_III"/>
    <property type="match status" value="1"/>
</dbReference>
<dbReference type="GO" id="GO:0005525">
    <property type="term" value="F:GTP binding"/>
    <property type="evidence" value="ECO:0007669"/>
    <property type="project" value="UniProtKB-UniRule"/>
</dbReference>
<dbReference type="InterPro" id="IPR047872">
    <property type="entry name" value="EFG_IV"/>
</dbReference>
<keyword evidence="6 8" id="KW-0342">GTP-binding</keyword>
<dbReference type="SMART" id="SM00838">
    <property type="entry name" value="EFG_C"/>
    <property type="match status" value="1"/>
</dbReference>
<dbReference type="InterPro" id="IPR009000">
    <property type="entry name" value="Transl_B-barrel_sf"/>
</dbReference>
<dbReference type="FunFam" id="3.30.70.870:FF:000001">
    <property type="entry name" value="Elongation factor G"/>
    <property type="match status" value="1"/>
</dbReference>
<dbReference type="Gene3D" id="2.40.30.10">
    <property type="entry name" value="Translation factors"/>
    <property type="match status" value="1"/>
</dbReference>
<dbReference type="GO" id="GO:0003746">
    <property type="term" value="F:translation elongation factor activity"/>
    <property type="evidence" value="ECO:0007669"/>
    <property type="project" value="UniProtKB-UniRule"/>
</dbReference>
<accession>A0A1G6E5K2</accession>
<dbReference type="EMBL" id="FMXN01000017">
    <property type="protein sequence ID" value="SDB52652.1"/>
    <property type="molecule type" value="Genomic_DNA"/>
</dbReference>
<dbReference type="PANTHER" id="PTHR43261:SF1">
    <property type="entry name" value="RIBOSOME-RELEASING FACTOR 2, MITOCHONDRIAL"/>
    <property type="match status" value="1"/>
</dbReference>
<dbReference type="PANTHER" id="PTHR43261">
    <property type="entry name" value="TRANSLATION ELONGATION FACTOR G-RELATED"/>
    <property type="match status" value="1"/>
</dbReference>
<evidence type="ECO:0000313" key="11">
    <source>
        <dbReference type="Proteomes" id="UP000199626"/>
    </source>
</evidence>
<dbReference type="GO" id="GO:0097216">
    <property type="term" value="F:guanosine tetraphosphate binding"/>
    <property type="evidence" value="ECO:0007669"/>
    <property type="project" value="UniProtKB-ARBA"/>
</dbReference>
<dbReference type="Gene3D" id="3.30.70.240">
    <property type="match status" value="1"/>
</dbReference>